<protein>
    <recommendedName>
        <fullName evidence="4">Arrestin C-terminal-like domain-containing protein</fullName>
    </recommendedName>
</protein>
<feature type="compositionally biased region" description="Polar residues" evidence="1">
    <location>
        <begin position="433"/>
        <end position="443"/>
    </location>
</feature>
<dbReference type="SUPFAM" id="SSF81296">
    <property type="entry name" value="E set domains"/>
    <property type="match status" value="1"/>
</dbReference>
<accession>A0A163K4K6</accession>
<feature type="compositionally biased region" description="Basic and acidic residues" evidence="1">
    <location>
        <begin position="554"/>
        <end position="565"/>
    </location>
</feature>
<feature type="compositionally biased region" description="Low complexity" evidence="1">
    <location>
        <begin position="414"/>
        <end position="432"/>
    </location>
</feature>
<evidence type="ECO:0000313" key="2">
    <source>
        <dbReference type="EMBL" id="SAM04213.1"/>
    </source>
</evidence>
<dbReference type="EMBL" id="LT554351">
    <property type="protein sequence ID" value="SAM04213.1"/>
    <property type="molecule type" value="Genomic_DNA"/>
</dbReference>
<feature type="region of interest" description="Disordered" evidence="1">
    <location>
        <begin position="659"/>
        <end position="686"/>
    </location>
</feature>
<dbReference type="OrthoDB" id="2333384at2759"/>
<dbReference type="Proteomes" id="UP000078561">
    <property type="component" value="Unassembled WGS sequence"/>
</dbReference>
<feature type="compositionally biased region" description="Polar residues" evidence="1">
    <location>
        <begin position="897"/>
        <end position="913"/>
    </location>
</feature>
<sequence length="1010" mass="110026">MGPTQSSESVKLLEGIVRLSLTRPTKIRSIAVKFKGFGRVTIQGKSNNNVGLVTSMLPKLKCCIAGKTLLPAGNHTIPWDLEIPNIYPPSLLIKRATVFYRVEVVISFALAKSISAEHPIILRRHLLPCKELAPMVETKIYEHTVPAKFHYEIEAPQIICLDQLVLPFAVKYLCIANQKAVQSIRTQLTQIELYRVQSISKTDANLTQAPMDVYNLEQKVLDCKHRRDYAKFVKRTIPALIHSVDQTRSSAWKQPIVLRHKLHQFLHHSFDSPLVCVHHQLEVTFQFDHRFEDIKAKIPIIIASIPSASASASALVSSLALPPQPASSASASSIIASTNTSQQQQQQQLNEFWLSVSDSDSKYPFESVTRLESVAVVPEKPDWPTRRASEDLHSRGCVSSLAIDPTFPEPSLDPSSPQPKQQHQQRQQKQPSNTTTTTDQPLWSSALRLPQSTTVILKNKVAAATGTKATGKFFGGRKSSDGFSDKHRLPLLYRYTNEPSSSSSPANANLFGRKKSSIKRYNSDYDLNVLADDIQEDAPQDLPRKSTPAARHRHADDKGKQGNGDRRRHALPPIDVDLANGIKPKTLPKLVDRSKLKQASNSIAGANRAITRSGSSCDMAHLGGHYDSDNGNNSSDEDEDDSDFQSVYSDISLTSPVALPSATESSGQHTLLTRPPSPSYRPALGLPANTALRSHEEQPSSLVEETFNYAAISSPVIATVASSIMLSPSISNASSTATASTTTRRRIALSSVSSIMNGSNGDAMSFRSFGNSYQHHRISNGSGIIPVPLSTTRTPYSSALRESAALEPDSYHFGLLDTTMDETSNSTTQPATQPVDPKQHYLHAKLPPIPGTATLSVSSSSLSSLVEAASGTALPTPIVSPSPLVGAVVPRIRKNKSISSDSNKQETSPTVLNDTKRMTRLYVDDSDDETLDPLPPIPEKQQSCGPDPCHPLLTPTSTSTPAYITNTSVQEWANALLDNVAAPVPQLPRLSFGMALGDALGFDHQFPNTN</sequence>
<gene>
    <name evidence="2" type="primary">ABSGL_10073.1 scaffold 11786</name>
</gene>
<dbReference type="InterPro" id="IPR014752">
    <property type="entry name" value="Arrestin-like_C"/>
</dbReference>
<evidence type="ECO:0000313" key="3">
    <source>
        <dbReference type="Proteomes" id="UP000078561"/>
    </source>
</evidence>
<proteinExistence type="predicted"/>
<feature type="compositionally biased region" description="Polar residues" evidence="1">
    <location>
        <begin position="662"/>
        <end position="671"/>
    </location>
</feature>
<evidence type="ECO:0000256" key="1">
    <source>
        <dbReference type="SAM" id="MobiDB-lite"/>
    </source>
</evidence>
<feature type="region of interest" description="Disordered" evidence="1">
    <location>
        <begin position="896"/>
        <end position="916"/>
    </location>
</feature>
<dbReference type="InterPro" id="IPR014756">
    <property type="entry name" value="Ig_E-set"/>
</dbReference>
<name>A0A163K4K6_ABSGL</name>
<reference evidence="2" key="1">
    <citation type="submission" date="2016-04" db="EMBL/GenBank/DDBJ databases">
        <authorList>
            <person name="Evans L.H."/>
            <person name="Alamgir A."/>
            <person name="Owens N."/>
            <person name="Weber N.D."/>
            <person name="Virtaneva K."/>
            <person name="Barbian K."/>
            <person name="Babar A."/>
            <person name="Rosenke K."/>
        </authorList>
    </citation>
    <scope>NUCLEOTIDE SEQUENCE [LARGE SCALE GENOMIC DNA]</scope>
    <source>
        <strain evidence="2">CBS 101.48</strain>
    </source>
</reference>
<feature type="region of interest" description="Disordered" evidence="1">
    <location>
        <begin position="621"/>
        <end position="644"/>
    </location>
</feature>
<dbReference type="STRING" id="4829.A0A163K4K6"/>
<evidence type="ECO:0008006" key="4">
    <source>
        <dbReference type="Google" id="ProtNLM"/>
    </source>
</evidence>
<feature type="region of interest" description="Disordered" evidence="1">
    <location>
        <begin position="534"/>
        <end position="581"/>
    </location>
</feature>
<dbReference type="AlphaFoldDB" id="A0A163K4K6"/>
<feature type="region of interest" description="Disordered" evidence="1">
    <location>
        <begin position="403"/>
        <end position="445"/>
    </location>
</feature>
<organism evidence="2">
    <name type="scientific">Absidia glauca</name>
    <name type="common">Pin mould</name>
    <dbReference type="NCBI Taxonomy" id="4829"/>
    <lineage>
        <taxon>Eukaryota</taxon>
        <taxon>Fungi</taxon>
        <taxon>Fungi incertae sedis</taxon>
        <taxon>Mucoromycota</taxon>
        <taxon>Mucoromycotina</taxon>
        <taxon>Mucoromycetes</taxon>
        <taxon>Mucorales</taxon>
        <taxon>Cunninghamellaceae</taxon>
        <taxon>Absidia</taxon>
    </lineage>
</organism>
<dbReference type="InParanoid" id="A0A163K4K6"/>
<dbReference type="Gene3D" id="2.60.40.640">
    <property type="match status" value="1"/>
</dbReference>
<keyword evidence="3" id="KW-1185">Reference proteome</keyword>